<dbReference type="Proteomes" id="UP001259832">
    <property type="component" value="Unassembled WGS sequence"/>
</dbReference>
<protein>
    <submittedName>
        <fullName evidence="1">Uncharacterized protein</fullName>
    </submittedName>
</protein>
<proteinExistence type="predicted"/>
<comment type="caution">
    <text evidence="1">The sequence shown here is derived from an EMBL/GenBank/DDBJ whole genome shotgun (WGS) entry which is preliminary data.</text>
</comment>
<organism evidence="1 2">
    <name type="scientific">Phytophthora citrophthora</name>
    <dbReference type="NCBI Taxonomy" id="4793"/>
    <lineage>
        <taxon>Eukaryota</taxon>
        <taxon>Sar</taxon>
        <taxon>Stramenopiles</taxon>
        <taxon>Oomycota</taxon>
        <taxon>Peronosporomycetes</taxon>
        <taxon>Peronosporales</taxon>
        <taxon>Peronosporaceae</taxon>
        <taxon>Phytophthora</taxon>
    </lineage>
</organism>
<dbReference type="AlphaFoldDB" id="A0AAD9FZV2"/>
<keyword evidence="2" id="KW-1185">Reference proteome</keyword>
<dbReference type="EMBL" id="JASMQC010000054">
    <property type="protein sequence ID" value="KAK1928977.1"/>
    <property type="molecule type" value="Genomic_DNA"/>
</dbReference>
<evidence type="ECO:0000313" key="2">
    <source>
        <dbReference type="Proteomes" id="UP001259832"/>
    </source>
</evidence>
<sequence>MCGFKNMKMKRLKCAQLRHEIEVMAADLRRKVQEDIAEFYPRNWTLEVVELPGIHDGEVIARALSKLMENRSLMREYCTCILSDSEPNVVKAAQLLIRAVCLALPTLCTLSFDVQ</sequence>
<reference evidence="1" key="1">
    <citation type="submission" date="2023-08" db="EMBL/GenBank/DDBJ databases">
        <title>Reference Genome Resource for the Citrus Pathogen Phytophthora citrophthora.</title>
        <authorList>
            <person name="Moller H."/>
            <person name="Coetzee B."/>
            <person name="Rose L.J."/>
            <person name="Van Niekerk J.M."/>
        </authorList>
    </citation>
    <scope>NUCLEOTIDE SEQUENCE</scope>
    <source>
        <strain evidence="1">STE-U-9442</strain>
    </source>
</reference>
<name>A0AAD9FZV2_9STRA</name>
<accession>A0AAD9FZV2</accession>
<gene>
    <name evidence="1" type="ORF">P3T76_015511</name>
</gene>
<evidence type="ECO:0000313" key="1">
    <source>
        <dbReference type="EMBL" id="KAK1928977.1"/>
    </source>
</evidence>